<dbReference type="RefSeq" id="WP_262399985.1">
    <property type="nucleotide sequence ID" value="NZ_JACRTB010000011.1"/>
</dbReference>
<gene>
    <name evidence="5" type="ORF">H8717_08595</name>
</gene>
<feature type="domain" description="D-isomer specific 2-hydroxyacid dehydrogenase NAD-binding" evidence="4">
    <location>
        <begin position="106"/>
        <end position="289"/>
    </location>
</feature>
<evidence type="ECO:0000256" key="1">
    <source>
        <dbReference type="ARBA" id="ARBA00005854"/>
    </source>
</evidence>
<keyword evidence="3" id="KW-0520">NAD</keyword>
<dbReference type="PANTHER" id="PTHR42789">
    <property type="entry name" value="D-ISOMER SPECIFIC 2-HYDROXYACID DEHYDROGENASE FAMILY PROTEIN (AFU_ORTHOLOGUE AFUA_6G10090)"/>
    <property type="match status" value="1"/>
</dbReference>
<dbReference type="InterPro" id="IPR050857">
    <property type="entry name" value="D-2-hydroxyacid_DH"/>
</dbReference>
<dbReference type="EMBL" id="JACRTB010000011">
    <property type="protein sequence ID" value="MBC8576462.1"/>
    <property type="molecule type" value="Genomic_DNA"/>
</dbReference>
<keyword evidence="6" id="KW-1185">Reference proteome</keyword>
<comment type="similarity">
    <text evidence="1">Belongs to the D-isomer specific 2-hydroxyacid dehydrogenase family.</text>
</comment>
<dbReference type="InterPro" id="IPR029752">
    <property type="entry name" value="D-isomer_DH_CS1"/>
</dbReference>
<evidence type="ECO:0000313" key="5">
    <source>
        <dbReference type="EMBL" id="MBC8576462.1"/>
    </source>
</evidence>
<evidence type="ECO:0000313" key="6">
    <source>
        <dbReference type="Proteomes" id="UP000658131"/>
    </source>
</evidence>
<evidence type="ECO:0000256" key="2">
    <source>
        <dbReference type="ARBA" id="ARBA00023002"/>
    </source>
</evidence>
<organism evidence="5 6">
    <name type="scientific">Yanshouia hominis</name>
    <dbReference type="NCBI Taxonomy" id="2763673"/>
    <lineage>
        <taxon>Bacteria</taxon>
        <taxon>Bacillati</taxon>
        <taxon>Bacillota</taxon>
        <taxon>Clostridia</taxon>
        <taxon>Eubacteriales</taxon>
        <taxon>Oscillospiraceae</taxon>
        <taxon>Yanshouia</taxon>
    </lineage>
</organism>
<reference evidence="5 6" key="1">
    <citation type="submission" date="2020-08" db="EMBL/GenBank/DDBJ databases">
        <title>Genome public.</title>
        <authorList>
            <person name="Liu C."/>
            <person name="Sun Q."/>
        </authorList>
    </citation>
    <scope>NUCLEOTIDE SEQUENCE [LARGE SCALE GENOMIC DNA]</scope>
    <source>
        <strain evidence="5 6">BX1</strain>
    </source>
</reference>
<dbReference type="InterPro" id="IPR006140">
    <property type="entry name" value="D-isomer_DH_NAD-bd"/>
</dbReference>
<dbReference type="SUPFAM" id="SSF51735">
    <property type="entry name" value="NAD(P)-binding Rossmann-fold domains"/>
    <property type="match status" value="1"/>
</dbReference>
<proteinExistence type="inferred from homology"/>
<keyword evidence="2" id="KW-0560">Oxidoreductase</keyword>
<dbReference type="SUPFAM" id="SSF52283">
    <property type="entry name" value="Formate/glycerate dehydrogenase catalytic domain-like"/>
    <property type="match status" value="1"/>
</dbReference>
<accession>A0ABR7NKU7</accession>
<dbReference type="InterPro" id="IPR029753">
    <property type="entry name" value="D-isomer_DH_CS"/>
</dbReference>
<dbReference type="InterPro" id="IPR036291">
    <property type="entry name" value="NAD(P)-bd_dom_sf"/>
</dbReference>
<comment type="caution">
    <text evidence="5">The sequence shown here is derived from an EMBL/GenBank/DDBJ whole genome shotgun (WGS) entry which is preliminary data.</text>
</comment>
<dbReference type="Proteomes" id="UP000658131">
    <property type="component" value="Unassembled WGS sequence"/>
</dbReference>
<dbReference type="PANTHER" id="PTHR42789:SF1">
    <property type="entry name" value="D-ISOMER SPECIFIC 2-HYDROXYACID DEHYDROGENASE FAMILY PROTEIN (AFU_ORTHOLOGUE AFUA_6G10090)"/>
    <property type="match status" value="1"/>
</dbReference>
<name>A0ABR7NKU7_9FIRM</name>
<dbReference type="Gene3D" id="3.40.50.720">
    <property type="entry name" value="NAD(P)-binding Rossmann-like Domain"/>
    <property type="match status" value="2"/>
</dbReference>
<dbReference type="PROSITE" id="PS00670">
    <property type="entry name" value="D_2_HYDROXYACID_DH_2"/>
    <property type="match status" value="1"/>
</dbReference>
<dbReference type="PROSITE" id="PS00065">
    <property type="entry name" value="D_2_HYDROXYACID_DH_1"/>
    <property type="match status" value="1"/>
</dbReference>
<sequence length="316" mass="35008">MRALIIDQVSQNIRAFLEERGAQVDHVFLPSHDELKEIIESYDLLVMRVDPFIDQEILDAAKNLKAITVAAVGTNHIDLEYAEKKGIRVTNAPGMNSNTVAELTVSKMLDLARNTIPANNTVKEQHCWNKYVWTGIELKGKVLGIIGLGKIGTRVVELLRGFDMKVIAYDPFLEDKEFARRGANKVTLEELLEKSDVISLHLPLNNETRGMISYAEFDRMKEGAILLNMARGGIMDEDAAYSNLKSGKMRGIGVDVMSCELAGGAMKGESHVESPLFEFENFIVSPHIAGGGTIDGLDLLGDCVIDHICEIFGYRR</sequence>
<dbReference type="Pfam" id="PF02826">
    <property type="entry name" value="2-Hacid_dh_C"/>
    <property type="match status" value="1"/>
</dbReference>
<evidence type="ECO:0000256" key="3">
    <source>
        <dbReference type="ARBA" id="ARBA00023027"/>
    </source>
</evidence>
<protein>
    <submittedName>
        <fullName evidence="5">Phosphoglycerate dehydrogenase</fullName>
    </submittedName>
</protein>
<evidence type="ECO:0000259" key="4">
    <source>
        <dbReference type="Pfam" id="PF02826"/>
    </source>
</evidence>
<dbReference type="PROSITE" id="PS00671">
    <property type="entry name" value="D_2_HYDROXYACID_DH_3"/>
    <property type="match status" value="1"/>
</dbReference>